<gene>
    <name evidence="1" type="ORF">ACFPK0_16710</name>
</gene>
<sequence length="86" mass="9560">MSQEINKYIVQALVEMALFLEFSEDGIIDPDAAVQALEQLSSTLQMANVETKASLCLHFENIASEYQGDKAEFVRCMGEELGLVDE</sequence>
<keyword evidence="2" id="KW-1185">Reference proteome</keyword>
<proteinExistence type="predicted"/>
<comment type="caution">
    <text evidence="1">The sequence shown here is derived from an EMBL/GenBank/DDBJ whole genome shotgun (WGS) entry which is preliminary data.</text>
</comment>
<evidence type="ECO:0000313" key="2">
    <source>
        <dbReference type="Proteomes" id="UP001596018"/>
    </source>
</evidence>
<name>A0ABW0K0N7_9GAMM</name>
<reference evidence="2" key="1">
    <citation type="journal article" date="2019" name="Int. J. Syst. Evol. Microbiol.">
        <title>The Global Catalogue of Microorganisms (GCM) 10K type strain sequencing project: providing services to taxonomists for standard genome sequencing and annotation.</title>
        <authorList>
            <consortium name="The Broad Institute Genomics Platform"/>
            <consortium name="The Broad Institute Genome Sequencing Center for Infectious Disease"/>
            <person name="Wu L."/>
            <person name="Ma J."/>
        </authorList>
    </citation>
    <scope>NUCLEOTIDE SEQUENCE [LARGE SCALE GENOMIC DNA]</scope>
    <source>
        <strain evidence="2">KACC 12822</strain>
    </source>
</reference>
<protein>
    <submittedName>
        <fullName evidence="1">Uncharacterized protein</fullName>
    </submittedName>
</protein>
<dbReference type="Proteomes" id="UP001596018">
    <property type="component" value="Unassembled WGS sequence"/>
</dbReference>
<organism evidence="1 2">
    <name type="scientific">Rhodanobacter ginsenosidimutans</name>
    <dbReference type="NCBI Taxonomy" id="490571"/>
    <lineage>
        <taxon>Bacteria</taxon>
        <taxon>Pseudomonadati</taxon>
        <taxon>Pseudomonadota</taxon>
        <taxon>Gammaproteobacteria</taxon>
        <taxon>Lysobacterales</taxon>
        <taxon>Rhodanobacteraceae</taxon>
        <taxon>Rhodanobacter</taxon>
    </lineage>
</organism>
<accession>A0ABW0K0N7</accession>
<evidence type="ECO:0000313" key="1">
    <source>
        <dbReference type="EMBL" id="MFC5441657.1"/>
    </source>
</evidence>
<dbReference type="RefSeq" id="WP_377342364.1">
    <property type="nucleotide sequence ID" value="NZ_JALBWS010000007.1"/>
</dbReference>
<dbReference type="EMBL" id="JBHSMM010000007">
    <property type="protein sequence ID" value="MFC5441657.1"/>
    <property type="molecule type" value="Genomic_DNA"/>
</dbReference>